<feature type="transmembrane region" description="Helical" evidence="3">
    <location>
        <begin position="1711"/>
        <end position="1730"/>
    </location>
</feature>
<evidence type="ECO:0000256" key="2">
    <source>
        <dbReference type="SAM" id="MobiDB-lite"/>
    </source>
</evidence>
<reference evidence="5 6" key="1">
    <citation type="journal article" date="2010" name="Stand. Genomic Sci.">
        <title>Complete genome sequence of Haliangium ochraceum type strain (SMP-2).</title>
        <authorList>
            <consortium name="US DOE Joint Genome Institute (JGI-PGF)"/>
            <person name="Ivanova N."/>
            <person name="Daum C."/>
            <person name="Lang E."/>
            <person name="Abt B."/>
            <person name="Kopitz M."/>
            <person name="Saunders E."/>
            <person name="Lapidus A."/>
            <person name="Lucas S."/>
            <person name="Glavina Del Rio T."/>
            <person name="Nolan M."/>
            <person name="Tice H."/>
            <person name="Copeland A."/>
            <person name="Cheng J.F."/>
            <person name="Chen F."/>
            <person name="Bruce D."/>
            <person name="Goodwin L."/>
            <person name="Pitluck S."/>
            <person name="Mavromatis K."/>
            <person name="Pati A."/>
            <person name="Mikhailova N."/>
            <person name="Chen A."/>
            <person name="Palaniappan K."/>
            <person name="Land M."/>
            <person name="Hauser L."/>
            <person name="Chang Y.J."/>
            <person name="Jeffries C.D."/>
            <person name="Detter J.C."/>
            <person name="Brettin T."/>
            <person name="Rohde M."/>
            <person name="Goker M."/>
            <person name="Bristow J."/>
            <person name="Markowitz V."/>
            <person name="Eisen J.A."/>
            <person name="Hugenholtz P."/>
            <person name="Kyrpides N.C."/>
            <person name="Klenk H.P."/>
        </authorList>
    </citation>
    <scope>NUCLEOTIDE SEQUENCE [LARGE SCALE GENOMIC DNA]</scope>
    <source>
        <strain evidence="6">DSM 14365 / CIP 107738 / JCM 11303 / AJ 13395 / SMP-2</strain>
    </source>
</reference>
<feature type="compositionally biased region" description="Low complexity" evidence="2">
    <location>
        <begin position="1187"/>
        <end position="1298"/>
    </location>
</feature>
<feature type="compositionally biased region" description="Pro residues" evidence="2">
    <location>
        <begin position="2079"/>
        <end position="2088"/>
    </location>
</feature>
<feature type="compositionally biased region" description="Polar residues" evidence="2">
    <location>
        <begin position="2184"/>
        <end position="2199"/>
    </location>
</feature>
<gene>
    <name evidence="5" type="ordered locus">Hoch_2240</name>
</gene>
<dbReference type="PANTHER" id="PTHR23075:SF0">
    <property type="entry name" value="ATPASE FAMILY AAA DOMAIN-CONTAINING PROTEIN 3"/>
    <property type="match status" value="1"/>
</dbReference>
<dbReference type="GO" id="GO:0008270">
    <property type="term" value="F:zinc ion binding"/>
    <property type="evidence" value="ECO:0007669"/>
    <property type="project" value="TreeGrafter"/>
</dbReference>
<dbReference type="eggNOG" id="COG5412">
    <property type="taxonomic scope" value="Bacteria"/>
</dbReference>
<feature type="region of interest" description="Disordered" evidence="2">
    <location>
        <begin position="478"/>
        <end position="505"/>
    </location>
</feature>
<feature type="compositionally biased region" description="Low complexity" evidence="2">
    <location>
        <begin position="938"/>
        <end position="977"/>
    </location>
</feature>
<evidence type="ECO:0000313" key="6">
    <source>
        <dbReference type="Proteomes" id="UP000001880"/>
    </source>
</evidence>
<feature type="region of interest" description="Disordered" evidence="2">
    <location>
        <begin position="278"/>
        <end position="307"/>
    </location>
</feature>
<feature type="region of interest" description="Disordered" evidence="2">
    <location>
        <begin position="2025"/>
        <end position="2227"/>
    </location>
</feature>
<dbReference type="HOGENOM" id="CLU_225992_0_0_7"/>
<feature type="region of interest" description="Disordered" evidence="2">
    <location>
        <begin position="638"/>
        <end position="1102"/>
    </location>
</feature>
<name>D0LHV4_HALO1</name>
<dbReference type="Proteomes" id="UP000001880">
    <property type="component" value="Chromosome"/>
</dbReference>
<feature type="compositionally biased region" description="Polar residues" evidence="2">
    <location>
        <begin position="2037"/>
        <end position="2056"/>
    </location>
</feature>
<keyword evidence="3" id="KW-1133">Transmembrane helix</keyword>
<feature type="region of interest" description="Disordered" evidence="2">
    <location>
        <begin position="2502"/>
        <end position="2586"/>
    </location>
</feature>
<feature type="compositionally biased region" description="Low complexity" evidence="2">
    <location>
        <begin position="1125"/>
        <end position="1136"/>
    </location>
</feature>
<feature type="region of interest" description="Disordered" evidence="2">
    <location>
        <begin position="2693"/>
        <end position="2776"/>
    </location>
</feature>
<dbReference type="RefSeq" id="WP_012827391.1">
    <property type="nucleotide sequence ID" value="NC_013440.1"/>
</dbReference>
<feature type="compositionally biased region" description="Low complexity" evidence="2">
    <location>
        <begin position="2057"/>
        <end position="2078"/>
    </location>
</feature>
<organism evidence="5 6">
    <name type="scientific">Haliangium ochraceum (strain DSM 14365 / JCM 11303 / SMP-2)</name>
    <dbReference type="NCBI Taxonomy" id="502025"/>
    <lineage>
        <taxon>Bacteria</taxon>
        <taxon>Pseudomonadati</taxon>
        <taxon>Myxococcota</taxon>
        <taxon>Polyangia</taxon>
        <taxon>Haliangiales</taxon>
        <taxon>Kofleriaceae</taxon>
        <taxon>Haliangium</taxon>
    </lineage>
</organism>
<proteinExistence type="predicted"/>
<dbReference type="KEGG" id="hoh:Hoch_2240"/>
<accession>D0LHV4</accession>
<feature type="compositionally biased region" description="Low complexity" evidence="2">
    <location>
        <begin position="2549"/>
        <end position="2561"/>
    </location>
</feature>
<feature type="domain" description="eCIS core" evidence="4">
    <location>
        <begin position="178"/>
        <end position="250"/>
    </location>
</feature>
<feature type="compositionally biased region" description="Low complexity" evidence="2">
    <location>
        <begin position="1050"/>
        <end position="1073"/>
    </location>
</feature>
<feature type="compositionally biased region" description="Low complexity" evidence="2">
    <location>
        <begin position="694"/>
        <end position="708"/>
    </location>
</feature>
<evidence type="ECO:0000256" key="3">
    <source>
        <dbReference type="SAM" id="Phobius"/>
    </source>
</evidence>
<dbReference type="OrthoDB" id="3314917at2"/>
<dbReference type="InterPro" id="IPR025295">
    <property type="entry name" value="eCIS_core_dom"/>
</dbReference>
<dbReference type="Pfam" id="PF13699">
    <property type="entry name" value="eCIS_core"/>
    <property type="match status" value="1"/>
</dbReference>
<feature type="compositionally biased region" description="Low complexity" evidence="2">
    <location>
        <begin position="2731"/>
        <end position="2741"/>
    </location>
</feature>
<dbReference type="GO" id="GO:0007005">
    <property type="term" value="P:mitochondrion organization"/>
    <property type="evidence" value="ECO:0007669"/>
    <property type="project" value="TreeGrafter"/>
</dbReference>
<feature type="compositionally biased region" description="Low complexity" evidence="2">
    <location>
        <begin position="778"/>
        <end position="791"/>
    </location>
</feature>
<feature type="compositionally biased region" description="Low complexity" evidence="2">
    <location>
        <begin position="2502"/>
        <end position="2527"/>
    </location>
</feature>
<dbReference type="Gene3D" id="1.20.120.20">
    <property type="entry name" value="Apolipoprotein"/>
    <property type="match status" value="1"/>
</dbReference>
<keyword evidence="3" id="KW-0472">Membrane</keyword>
<feature type="compositionally biased region" description="Low complexity" evidence="2">
    <location>
        <begin position="1148"/>
        <end position="1168"/>
    </location>
</feature>
<feature type="region of interest" description="Disordered" evidence="2">
    <location>
        <begin position="79"/>
        <end position="106"/>
    </location>
</feature>
<evidence type="ECO:0000259" key="4">
    <source>
        <dbReference type="Pfam" id="PF13699"/>
    </source>
</evidence>
<keyword evidence="3" id="KW-0812">Transmembrane</keyword>
<dbReference type="STRING" id="502025.Hoch_2240"/>
<feature type="compositionally biased region" description="Low complexity" evidence="2">
    <location>
        <begin position="2089"/>
        <end position="2130"/>
    </location>
</feature>
<feature type="compositionally biased region" description="Low complexity" evidence="2">
    <location>
        <begin position="811"/>
        <end position="824"/>
    </location>
</feature>
<dbReference type="PANTHER" id="PTHR23075">
    <property type="entry name" value="PUTATIVE ATP-ASE"/>
    <property type="match status" value="1"/>
</dbReference>
<feature type="compositionally biased region" description="Basic and acidic residues" evidence="2">
    <location>
        <begin position="881"/>
        <end position="891"/>
    </location>
</feature>
<feature type="compositionally biased region" description="Low complexity" evidence="2">
    <location>
        <begin position="2150"/>
        <end position="2183"/>
    </location>
</feature>
<dbReference type="EMBL" id="CP001804">
    <property type="protein sequence ID" value="ACY14783.1"/>
    <property type="molecule type" value="Genomic_DNA"/>
</dbReference>
<feature type="compositionally biased region" description="Low complexity" evidence="2">
    <location>
        <begin position="999"/>
        <end position="1020"/>
    </location>
</feature>
<evidence type="ECO:0000313" key="5">
    <source>
        <dbReference type="EMBL" id="ACY14783.1"/>
    </source>
</evidence>
<feature type="region of interest" description="Disordered" evidence="2">
    <location>
        <begin position="1368"/>
        <end position="1402"/>
    </location>
</feature>
<keyword evidence="6" id="KW-1185">Reference proteome</keyword>
<feature type="compositionally biased region" description="Polar residues" evidence="2">
    <location>
        <begin position="1299"/>
        <end position="1322"/>
    </location>
</feature>
<feature type="region of interest" description="Disordered" evidence="2">
    <location>
        <begin position="1125"/>
        <end position="1341"/>
    </location>
</feature>
<feature type="compositionally biased region" description="Low complexity" evidence="2">
    <location>
        <begin position="2573"/>
        <end position="2582"/>
    </location>
</feature>
<feature type="region of interest" description="Disordered" evidence="2">
    <location>
        <begin position="2962"/>
        <end position="2986"/>
    </location>
</feature>
<feature type="compositionally biased region" description="Low complexity" evidence="2">
    <location>
        <begin position="90"/>
        <end position="106"/>
    </location>
</feature>
<sequence length="3036" mass="304793">MSREHWMRGGQDGREREFDWYGLARERGIPFREAQRLYDAAQQLLGSEGAKPVRALFEALLEQARPAEGQTVPGKVTRAMRSQRGDAQRRGAGARRAPAGAKRSPGRSTLVSYLMRDGGRASEGTGEMATRAREQVLAWLRAGTSATELNAEISPAESAPDAAPEPALEVRYDPERMPLPSDVRARMERSFGYDFSDIEVVVDSERVSGSTHALTEGRELHFGRDRFQPGTGEGDWLIAHELAHVAQSRTATGTGRTASRGALESEADTLASLAARGASASPSLHAPSGMALAYSDARTREEEEEEEEERARRLREGGLTVGIALEAGAAGISLGAGGAMGGSAAAAIEAAGTALRESPMSALTHVRTLGAEALRAAEAASAHAQRQSPPGAEAAAAAQQAMNSLAQGVPLALDPAQAGLLAGADVAAQAAAAAELAAGGAGVAGLAGALGGAAGLSGALAGVEGLAGALEGAAGEAGAEGAQEGAEGAEAAAGEEGAAESAAAEGAGGEAAAAGGAAGEAGAEGEAGAAGAAGAEGAAGGGGDLAGAGAVLGGALAGALPGAASGSMAAAMVGAIGGGLSASSALGGGSASAGSAAAAGAGASARVGAAAAGAEAGASASPGASAGARAGASAGAGAGAASRQAPAPVSSAPRQAPLASVPSAPNQEVDRNAETVVQPDVPLSHQSAGRGSLPSVEASTPEAAAASAGVDYQRQSDVAGAIESDPQVSGQRQAVDQAVADFDQAGQAPAPAPAPATSSGATPASPSATRTLAEGRAESANAARSLAAPELPTTPESAHLPDAPAGPPAASPATVATPAAPTLPEIANPGVAEATLPEAPTPPQRSVTAATEQPTVPAPQPAPVNAPGGDSVPDPASLADRSIDASADRAAHQSALAAESATSSVVPEEESAARASQIEPLPPAAQETYTATVEPPHAQIQAGQQAGAQQVSTQASSGCAEQAQAAASNAAARAQEAVTNAALGPSQPPPPAIAHRETVASAASEAASAASEAVNSPAAPGFTPPGDTAAEIASVQSYAPPSAGEPPVMAEPAALEAPPLPEAAEAPGAAEAASMRAQLESAPLPPVSLQAPVSAGGGDRRSQALAEVEVALQAEANAQIGPAMEAAAAPARQQLAGELSRAEEEAQAHVSEVQAQAQAQQASIQAESPPVQQADLDAQSQAHWAEYEAQSEAAQTQAQSEVSAAETEAQQQATQAEQSYQQSLSDAQAQQQSEVSAAQASYDSAAAEAQAQCETSQQAAQTQLESDQSAAEAQAQQAQAQAEADAQAQVTQAEAQHQSEVAASEQQFATERQTIETENQAELQRLQAESEAQSTQARADMDGEVARLEAEGQAQSEQHLSEGEQAYRSELDRGQAEAEQERSRAESEAAAKEAEAEEERSRGRSLLQRGLDWVGSVVGDLLEAAAGILRAARDAVVGIMERARTAALDALNSFRELAQQALQVAMDAIQSAIAAAAETIRSIIEAAAEAIQSAIRAAAEALQSVVQALTDAINGLIEVFQSLVNAALDGLIAAVGMINQEWGQALADASSGFRESFNAAVDQLQSDIQSASDTLQEGIGQAAEAMCATVEAAAQTMQDAVTAVENTLHAAVAAAGETLSQVIDAAFDMAESAVNAAFDAAEAVVTAWFDAQIAALELAAVVVEEAMALAGELVALAIEAITAPFEMLVDLLPDALIEGFIDFWNGPWREMVVIGLISLAAVAITVATCGAGAPLGALILTGALAGGAMGGAAYFGGEMVARQGATELQERNEDGHIYVPGQGYVDPATLIDPATGQVRADLPPEVAWAASNFHIGADGSVEAKNNQELFDYAASEGIEGAVVGGISGAAAVAGGAIGGRAANALLGRGAGTVTRAMASAGVEGVFDVAGGALSAGSVNFIEALESGASLGEAATGALQTLNDQLLSPQAVLTGMFSVGFAGGGARFVDGRFTGQASEAFANVGWDTVSGVFSEAGGGFTGTLVQDLSNGVPLDQALANAQAVGGDAFDPRKVLFGMATSTLGSQFDMDLTPETPAPGSSATTRVTPDGSTPANTNAAPDTGSSSVSSSDSDAPSTTPNSPPPPPPPSGGAVTAPRPSGDAPTTTANTTTPRPSGDAPTTANTTPANTTPRPVDTTPANTTTPRPSGDAPTTTNTTPRPVDTAPANTTPANTTPRPADTTPANSNATPRTDTDGANTTPRLDVDADTGAVAAGLPSPTDGISDGRVTRDDFLGTEATDAEVARVRADSENEAAMSLDEQAASITTGTSRSERDLLIAAQNGDVPRFLARVGPQDNFTSHNTFANPNRPFGFAAEPADLRGISPAEAMYKVGWTREWIEPNIGKEIVIAVLDTNVGVAAPDGSTNQIATGRMEWAELSATAVADSNFTDAAEARGIRPEDLPALFAILEQTPVQGTPRSSDPAMVDQAQIVRGLIDRIYGANNLYTGVGVTMREDGQIGGREVMMQPNGTGLALTPDNHRLVNLGVMTQAQFDALFAPGGTGATPTGLDVTVPSTSTTTPTTTSSTTSADARPRLPEVTPDPSVIDPAGPTQTPEQTPTQTPANEQSAAPQVESAPAPSAGAGDPVLASEPILLTGDDARLAEAARRIQPEPGRLDVIVHGTADTFVVVQGGRQIQLDHRSLARFIQNSGGAGQNIRLISCGTGGTSASVAQHLANKLGVNVMAPSATAWIHPDGRVTIGRSPTDDSGAWNSFDPGNRFQEGTPGNANQQPAADADASSADSGNSVDTADGVNADTGPPGGLEPAPDGPAVAAGVASPEATAAARELAGGAAAQNVKKFVFDASESDAVKQRVRERAQDAAEQAYDAAIVAGKTPKQARKDANKAATQAARAEAEAEAQRAAQAMAQQAIANGGAFDMSTLDPNAQSQLSSFQSSTGFEAQRIASAVAGMNDANFQNFMAAEVSSGNVAAPSTANIPAPNPPPTTQTMEIWEYADGTVVRYKPLGDSERPNPTYSVEVKSDPTQPDSSANVAFKVGDSGEAVPKGPFSVANPFSRAGDTTQYDAFLEFIMNAGHKNL</sequence>
<protein>
    <recommendedName>
        <fullName evidence="4">eCIS core domain-containing protein</fullName>
    </recommendedName>
</protein>
<feature type="transmembrane region" description="Helical" evidence="3">
    <location>
        <begin position="1737"/>
        <end position="1757"/>
    </location>
</feature>
<evidence type="ECO:0000256" key="1">
    <source>
        <dbReference type="ARBA" id="ARBA00023054"/>
    </source>
</evidence>
<keyword evidence="1" id="KW-0175">Coiled coil</keyword>
<feature type="compositionally biased region" description="Low complexity" evidence="2">
    <location>
        <begin position="892"/>
        <end position="901"/>
    </location>
</feature>
<feature type="compositionally biased region" description="Low complexity" evidence="2">
    <location>
        <begin position="730"/>
        <end position="768"/>
    </location>
</feature>
<dbReference type="eggNOG" id="COG2268">
    <property type="taxonomic scope" value="Bacteria"/>
</dbReference>
<feature type="compositionally biased region" description="Low complexity" evidence="2">
    <location>
        <begin position="2762"/>
        <end position="2776"/>
    </location>
</feature>